<evidence type="ECO:0000313" key="9">
    <source>
        <dbReference type="EMBL" id="CAB4664444.1"/>
    </source>
</evidence>
<organism evidence="9">
    <name type="scientific">freshwater metagenome</name>
    <dbReference type="NCBI Taxonomy" id="449393"/>
    <lineage>
        <taxon>unclassified sequences</taxon>
        <taxon>metagenomes</taxon>
        <taxon>ecological metagenomes</taxon>
    </lineage>
</organism>
<dbReference type="SUPFAM" id="SSF47781">
    <property type="entry name" value="RuvA domain 2-like"/>
    <property type="match status" value="1"/>
</dbReference>
<dbReference type="InterPro" id="IPR004791">
    <property type="entry name" value="UvrC"/>
</dbReference>
<dbReference type="InterPro" id="IPR003583">
    <property type="entry name" value="Hlx-hairpin-Hlx_DNA-bd_motif"/>
</dbReference>
<dbReference type="InterPro" id="IPR038476">
    <property type="entry name" value="UvrC_RNase_H_dom_sf"/>
</dbReference>
<accession>A0A6J6LV86</accession>
<dbReference type="SUPFAM" id="SSF46600">
    <property type="entry name" value="C-terminal UvrC-binding domain of UvrB"/>
    <property type="match status" value="1"/>
</dbReference>
<feature type="domain" description="UVR" evidence="6">
    <location>
        <begin position="204"/>
        <end position="239"/>
    </location>
</feature>
<sequence>MTPEERPRTSEIPEEPGVYRFRNDQGRVIYVGKAKNLRARLTSYFQENLHERTARMVQEATSVDWTIVATEVDALQLEWTWIKSEDPKYNVRFKDDKSYPYLAITTGESIPRVFVARAPKKKGVRYLGPFPNAGALRLVVDQVLRTFPVRTCAPGVLRQAVASGRPCLLGHIEKCSAPCVNQVTVEEHKQKISEFISFFSRDPAPYIRRVQKEMESAAAAEEFERAAKLRDDLIALELALETSTVVLPDDTDADFISLVEGEIEIGATIFSVRHGRIRGQRSVVMERHFDKSSADLYRQLVQDVYSDLTQEIPREICMPQLPEGAKDLQEWLAISRNEKTSFKVPQRGDKVSLLEIVTRNASEALLRHQLLRSSDISKRAQALSELQDALALQVAPLRIECYDISHIQGTHAVGSMVVFEDGAPRKSEYRRFEIREGGGDDLASMSEVLTRRLRRLKDEESVDRAEEIAAGLQARRFSYRPQLIVVDGGRTQVDAAAKILEREGFGDIALVGLAKRLEEIWKPADARPVILPRKSESLFLLQRLRDESHRFAITYHRSKRGRAMIESLLDEIPGLGEGRRAALLENFTSMKALRLASEAEISQVPGVGPAIAARIVAWFAAESARGETQAVDMGTGEILS</sequence>
<dbReference type="PROSITE" id="PS50151">
    <property type="entry name" value="UVR"/>
    <property type="match status" value="1"/>
</dbReference>
<gene>
    <name evidence="9" type="ORF">UFOPK2342_00043</name>
</gene>
<keyword evidence="1" id="KW-0963">Cytoplasm</keyword>
<dbReference type="GO" id="GO:0003677">
    <property type="term" value="F:DNA binding"/>
    <property type="evidence" value="ECO:0007669"/>
    <property type="project" value="InterPro"/>
</dbReference>
<name>A0A6J6LV86_9ZZZZ</name>
<protein>
    <submittedName>
        <fullName evidence="9">Unannotated protein</fullName>
    </submittedName>
</protein>
<dbReference type="Gene3D" id="3.30.420.340">
    <property type="entry name" value="UvrC, RNAse H endonuclease domain"/>
    <property type="match status" value="1"/>
</dbReference>
<dbReference type="FunFam" id="3.40.1440.10:FF:000001">
    <property type="entry name" value="UvrABC system protein C"/>
    <property type="match status" value="1"/>
</dbReference>
<evidence type="ECO:0000259" key="6">
    <source>
        <dbReference type="PROSITE" id="PS50151"/>
    </source>
</evidence>
<reference evidence="9" key="1">
    <citation type="submission" date="2020-05" db="EMBL/GenBank/DDBJ databases">
        <authorList>
            <person name="Chiriac C."/>
            <person name="Salcher M."/>
            <person name="Ghai R."/>
            <person name="Kavagutti S V."/>
        </authorList>
    </citation>
    <scope>NUCLEOTIDE SEQUENCE</scope>
</reference>
<evidence type="ECO:0000256" key="4">
    <source>
        <dbReference type="ARBA" id="ARBA00022881"/>
    </source>
</evidence>
<dbReference type="InterPro" id="IPR000305">
    <property type="entry name" value="GIY-YIG_endonuc"/>
</dbReference>
<dbReference type="InterPro" id="IPR041663">
    <property type="entry name" value="DisA/LigA_HHH"/>
</dbReference>
<evidence type="ECO:0000259" key="7">
    <source>
        <dbReference type="PROSITE" id="PS50164"/>
    </source>
</evidence>
<dbReference type="PANTHER" id="PTHR30562:SF1">
    <property type="entry name" value="UVRABC SYSTEM PROTEIN C"/>
    <property type="match status" value="1"/>
</dbReference>
<dbReference type="InterPro" id="IPR001162">
    <property type="entry name" value="UvrC_RNase_H_dom"/>
</dbReference>
<dbReference type="Pfam" id="PF02151">
    <property type="entry name" value="UVR"/>
    <property type="match status" value="1"/>
</dbReference>
<dbReference type="PROSITE" id="PS50165">
    <property type="entry name" value="UVRC"/>
    <property type="match status" value="1"/>
</dbReference>
<dbReference type="HAMAP" id="MF_00203">
    <property type="entry name" value="UvrC"/>
    <property type="match status" value="1"/>
</dbReference>
<dbReference type="Pfam" id="PF12826">
    <property type="entry name" value="HHH_2"/>
    <property type="match status" value="1"/>
</dbReference>
<dbReference type="InterPro" id="IPR035901">
    <property type="entry name" value="GIY-YIG_endonuc_sf"/>
</dbReference>
<keyword evidence="5" id="KW-0234">DNA repair</keyword>
<dbReference type="Pfam" id="PF01541">
    <property type="entry name" value="GIY-YIG"/>
    <property type="match status" value="1"/>
</dbReference>
<dbReference type="CDD" id="cd10434">
    <property type="entry name" value="GIY-YIG_UvrC_Cho"/>
    <property type="match status" value="1"/>
</dbReference>
<feature type="domain" description="UvrC family homology region profile" evidence="8">
    <location>
        <begin position="268"/>
        <end position="500"/>
    </location>
</feature>
<feature type="domain" description="GIY-YIG" evidence="7">
    <location>
        <begin position="14"/>
        <end position="91"/>
    </location>
</feature>
<proteinExistence type="inferred from homology"/>
<dbReference type="InterPro" id="IPR001943">
    <property type="entry name" value="UVR_dom"/>
</dbReference>
<dbReference type="NCBIfam" id="TIGR00194">
    <property type="entry name" value="uvrC"/>
    <property type="match status" value="1"/>
</dbReference>
<dbReference type="Gene3D" id="1.10.150.20">
    <property type="entry name" value="5' to 3' exonuclease, C-terminal subdomain"/>
    <property type="match status" value="1"/>
</dbReference>
<dbReference type="PANTHER" id="PTHR30562">
    <property type="entry name" value="UVRC/OXIDOREDUCTASE"/>
    <property type="match status" value="1"/>
</dbReference>
<evidence type="ECO:0000256" key="5">
    <source>
        <dbReference type="ARBA" id="ARBA00023204"/>
    </source>
</evidence>
<evidence type="ECO:0000259" key="8">
    <source>
        <dbReference type="PROSITE" id="PS50165"/>
    </source>
</evidence>
<dbReference type="SMART" id="SM00278">
    <property type="entry name" value="HhH1"/>
    <property type="match status" value="2"/>
</dbReference>
<keyword evidence="3" id="KW-0228">DNA excision</keyword>
<dbReference type="SMART" id="SM00465">
    <property type="entry name" value="GIYc"/>
    <property type="match status" value="1"/>
</dbReference>
<keyword evidence="2" id="KW-0227">DNA damage</keyword>
<dbReference type="GO" id="GO:0009381">
    <property type="term" value="F:excinuclease ABC activity"/>
    <property type="evidence" value="ECO:0007669"/>
    <property type="project" value="InterPro"/>
</dbReference>
<dbReference type="InterPro" id="IPR050066">
    <property type="entry name" value="UvrABC_protein_C"/>
</dbReference>
<dbReference type="Gene3D" id="3.40.1440.10">
    <property type="entry name" value="GIY-YIG endonuclease"/>
    <property type="match status" value="1"/>
</dbReference>
<dbReference type="EMBL" id="CAEZXB010000001">
    <property type="protein sequence ID" value="CAB4664444.1"/>
    <property type="molecule type" value="Genomic_DNA"/>
</dbReference>
<dbReference type="Gene3D" id="4.10.860.10">
    <property type="entry name" value="UVR domain"/>
    <property type="match status" value="1"/>
</dbReference>
<dbReference type="InterPro" id="IPR036876">
    <property type="entry name" value="UVR_dom_sf"/>
</dbReference>
<dbReference type="GO" id="GO:0009380">
    <property type="term" value="C:excinuclease repair complex"/>
    <property type="evidence" value="ECO:0007669"/>
    <property type="project" value="InterPro"/>
</dbReference>
<evidence type="ECO:0000256" key="3">
    <source>
        <dbReference type="ARBA" id="ARBA00022769"/>
    </source>
</evidence>
<dbReference type="InterPro" id="IPR047296">
    <property type="entry name" value="GIY-YIG_UvrC_Cho"/>
</dbReference>
<dbReference type="GO" id="GO:0006289">
    <property type="term" value="P:nucleotide-excision repair"/>
    <property type="evidence" value="ECO:0007669"/>
    <property type="project" value="InterPro"/>
</dbReference>
<dbReference type="Pfam" id="PF08459">
    <property type="entry name" value="UvrC_RNaseH_dom"/>
    <property type="match status" value="1"/>
</dbReference>
<dbReference type="InterPro" id="IPR010994">
    <property type="entry name" value="RuvA_2-like"/>
</dbReference>
<dbReference type="Pfam" id="PF22920">
    <property type="entry name" value="UvrC_RNaseH"/>
    <property type="match status" value="1"/>
</dbReference>
<dbReference type="AlphaFoldDB" id="A0A6J6LV86"/>
<dbReference type="SUPFAM" id="SSF82771">
    <property type="entry name" value="GIY-YIG endonuclease"/>
    <property type="match status" value="1"/>
</dbReference>
<evidence type="ECO:0000256" key="1">
    <source>
        <dbReference type="ARBA" id="ARBA00022490"/>
    </source>
</evidence>
<keyword evidence="4" id="KW-0267">Excision nuclease</keyword>
<dbReference type="PROSITE" id="PS50164">
    <property type="entry name" value="GIY_YIG"/>
    <property type="match status" value="1"/>
</dbReference>
<evidence type="ECO:0000256" key="2">
    <source>
        <dbReference type="ARBA" id="ARBA00022763"/>
    </source>
</evidence>
<dbReference type="NCBIfam" id="NF001824">
    <property type="entry name" value="PRK00558.1-5"/>
    <property type="match status" value="1"/>
</dbReference>